<gene>
    <name evidence="2" type="ORF">POTOM_002024</name>
</gene>
<dbReference type="EMBL" id="JAAWWB010000001">
    <property type="protein sequence ID" value="KAG6792864.1"/>
    <property type="molecule type" value="Genomic_DNA"/>
</dbReference>
<organism evidence="2 3">
    <name type="scientific">Populus tomentosa</name>
    <name type="common">Chinese white poplar</name>
    <dbReference type="NCBI Taxonomy" id="118781"/>
    <lineage>
        <taxon>Eukaryota</taxon>
        <taxon>Viridiplantae</taxon>
        <taxon>Streptophyta</taxon>
        <taxon>Embryophyta</taxon>
        <taxon>Tracheophyta</taxon>
        <taxon>Spermatophyta</taxon>
        <taxon>Magnoliopsida</taxon>
        <taxon>eudicotyledons</taxon>
        <taxon>Gunneridae</taxon>
        <taxon>Pentapetalae</taxon>
        <taxon>rosids</taxon>
        <taxon>fabids</taxon>
        <taxon>Malpighiales</taxon>
        <taxon>Salicaceae</taxon>
        <taxon>Saliceae</taxon>
        <taxon>Populus</taxon>
    </lineage>
</organism>
<evidence type="ECO:0000313" key="2">
    <source>
        <dbReference type="EMBL" id="KAG6792864.1"/>
    </source>
</evidence>
<proteinExistence type="predicted"/>
<dbReference type="AlphaFoldDB" id="A0A8X8DIX9"/>
<dbReference type="OrthoDB" id="10527157at2759"/>
<comment type="caution">
    <text evidence="2">The sequence shown here is derived from an EMBL/GenBank/DDBJ whole genome shotgun (WGS) entry which is preliminary data.</text>
</comment>
<keyword evidence="3" id="KW-1185">Reference proteome</keyword>
<feature type="compositionally biased region" description="Polar residues" evidence="1">
    <location>
        <begin position="9"/>
        <end position="26"/>
    </location>
</feature>
<feature type="region of interest" description="Disordered" evidence="1">
    <location>
        <begin position="1"/>
        <end position="26"/>
    </location>
</feature>
<evidence type="ECO:0000256" key="1">
    <source>
        <dbReference type="SAM" id="MobiDB-lite"/>
    </source>
</evidence>
<reference evidence="2" key="1">
    <citation type="journal article" date="2020" name="bioRxiv">
        <title>Hybrid origin of Populus tomentosa Carr. identified through genome sequencing and phylogenomic analysis.</title>
        <authorList>
            <person name="An X."/>
            <person name="Gao K."/>
            <person name="Chen Z."/>
            <person name="Li J."/>
            <person name="Yang X."/>
            <person name="Yang X."/>
            <person name="Zhou J."/>
            <person name="Guo T."/>
            <person name="Zhao T."/>
            <person name="Huang S."/>
            <person name="Miao D."/>
            <person name="Khan W.U."/>
            <person name="Rao P."/>
            <person name="Ye M."/>
            <person name="Lei B."/>
            <person name="Liao W."/>
            <person name="Wang J."/>
            <person name="Ji L."/>
            <person name="Li Y."/>
            <person name="Guo B."/>
            <person name="Mustafa N.S."/>
            <person name="Li S."/>
            <person name="Yun Q."/>
            <person name="Keller S.R."/>
            <person name="Mao J."/>
            <person name="Zhang R."/>
            <person name="Strauss S.H."/>
        </authorList>
    </citation>
    <scope>NUCLEOTIDE SEQUENCE</scope>
    <source>
        <strain evidence="2">GM15</strain>
        <tissue evidence="2">Leaf</tissue>
    </source>
</reference>
<evidence type="ECO:0000313" key="3">
    <source>
        <dbReference type="Proteomes" id="UP000886885"/>
    </source>
</evidence>
<name>A0A8X8DIX9_POPTO</name>
<sequence>MHRRGNSRCKASSSNQNMTCEAAGTTNKSKKKSDSWIALLNCEANDGVSVIDTSRKGGRRPLSAARGVKIVITTRNDGVPSIMGGFISHHHLEALSEYDCLSVFAHHVLEKQNLMQSKSASFWQWSPGLDEAIHQCLIVSTLRLSNTDHFAVSMEEYSTNEQGSSHGLAALAVEKQGGIPDLGALFVSSFCRAFGWLG</sequence>
<accession>A0A8X8DIX9</accession>
<protein>
    <submittedName>
        <fullName evidence="2">Uncharacterized protein</fullName>
    </submittedName>
</protein>
<dbReference type="Proteomes" id="UP000886885">
    <property type="component" value="Chromosome 1A"/>
</dbReference>